<name>A0A151RYU4_CAJCA</name>
<evidence type="ECO:0008006" key="3">
    <source>
        <dbReference type="Google" id="ProtNLM"/>
    </source>
</evidence>
<keyword evidence="2" id="KW-1185">Reference proteome</keyword>
<feature type="non-terminal residue" evidence="1">
    <location>
        <position position="1"/>
    </location>
</feature>
<dbReference type="PANTHER" id="PTHR11439">
    <property type="entry name" value="GAG-POL-RELATED RETROTRANSPOSON"/>
    <property type="match status" value="1"/>
</dbReference>
<proteinExistence type="predicted"/>
<organism evidence="1 2">
    <name type="scientific">Cajanus cajan</name>
    <name type="common">Pigeon pea</name>
    <name type="synonym">Cajanus indicus</name>
    <dbReference type="NCBI Taxonomy" id="3821"/>
    <lineage>
        <taxon>Eukaryota</taxon>
        <taxon>Viridiplantae</taxon>
        <taxon>Streptophyta</taxon>
        <taxon>Embryophyta</taxon>
        <taxon>Tracheophyta</taxon>
        <taxon>Spermatophyta</taxon>
        <taxon>Magnoliopsida</taxon>
        <taxon>eudicotyledons</taxon>
        <taxon>Gunneridae</taxon>
        <taxon>Pentapetalae</taxon>
        <taxon>rosids</taxon>
        <taxon>fabids</taxon>
        <taxon>Fabales</taxon>
        <taxon>Fabaceae</taxon>
        <taxon>Papilionoideae</taxon>
        <taxon>50 kb inversion clade</taxon>
        <taxon>NPAAA clade</taxon>
        <taxon>indigoferoid/millettioid clade</taxon>
        <taxon>Phaseoleae</taxon>
        <taxon>Cajanus</taxon>
    </lineage>
</organism>
<accession>A0A151RYU4</accession>
<gene>
    <name evidence="1" type="ORF">KK1_030664</name>
</gene>
<dbReference type="PANTHER" id="PTHR11439:SF484">
    <property type="entry name" value="REVERSE TRANSCRIPTASE TY1_COPIA-TYPE DOMAIN-CONTAINING PROTEIN"/>
    <property type="match status" value="1"/>
</dbReference>
<reference evidence="1" key="1">
    <citation type="journal article" date="2012" name="Nat. Biotechnol.">
        <title>Draft genome sequence of pigeonpea (Cajanus cajan), an orphan legume crop of resource-poor farmers.</title>
        <authorList>
            <person name="Varshney R.K."/>
            <person name="Chen W."/>
            <person name="Li Y."/>
            <person name="Bharti A.K."/>
            <person name="Saxena R.K."/>
            <person name="Schlueter J.A."/>
            <person name="Donoghue M.T."/>
            <person name="Azam S."/>
            <person name="Fan G."/>
            <person name="Whaley A.M."/>
            <person name="Farmer A.D."/>
            <person name="Sheridan J."/>
            <person name="Iwata A."/>
            <person name="Tuteja R."/>
            <person name="Penmetsa R.V."/>
            <person name="Wu W."/>
            <person name="Upadhyaya H.D."/>
            <person name="Yang S.P."/>
            <person name="Shah T."/>
            <person name="Saxena K.B."/>
            <person name="Michael T."/>
            <person name="McCombie W.R."/>
            <person name="Yang B."/>
            <person name="Zhang G."/>
            <person name="Yang H."/>
            <person name="Wang J."/>
            <person name="Spillane C."/>
            <person name="Cook D.R."/>
            <person name="May G.D."/>
            <person name="Xu X."/>
            <person name="Jackson S.A."/>
        </authorList>
    </citation>
    <scope>NUCLEOTIDE SEQUENCE [LARGE SCALE GENOMIC DNA]</scope>
</reference>
<evidence type="ECO:0000313" key="1">
    <source>
        <dbReference type="EMBL" id="KYP47714.1"/>
    </source>
</evidence>
<dbReference type="Proteomes" id="UP000075243">
    <property type="component" value="Unassembled WGS sequence"/>
</dbReference>
<evidence type="ECO:0000313" key="2">
    <source>
        <dbReference type="Proteomes" id="UP000075243"/>
    </source>
</evidence>
<dbReference type="Gramene" id="C.cajan_28131.t">
    <property type="protein sequence ID" value="C.cajan_28131.t.cds1"/>
    <property type="gene ID" value="C.cajan_28131"/>
</dbReference>
<dbReference type="EMBL" id="KQ483520">
    <property type="protein sequence ID" value="KYP47714.1"/>
    <property type="molecule type" value="Genomic_DNA"/>
</dbReference>
<sequence>LLCRMDYLIVNKLDITFAISVVSQLLNAPCDSHRIVMCILKYIQNAPSHILLYEDMTRSSLDKKFTYGYCVLIGEKLISWRSLIQLVDLASKLNIVPWK</sequence>
<protein>
    <recommendedName>
        <fullName evidence="3">Retrovirus-related Pol polyprotein from transposon TNT 1-94</fullName>
    </recommendedName>
</protein>
<dbReference type="AlphaFoldDB" id="A0A151RYU4"/>